<gene>
    <name evidence="1" type="ORF">HPB47_006686</name>
</gene>
<organism evidence="1 2">
    <name type="scientific">Ixodes persulcatus</name>
    <name type="common">Taiga tick</name>
    <dbReference type="NCBI Taxonomy" id="34615"/>
    <lineage>
        <taxon>Eukaryota</taxon>
        <taxon>Metazoa</taxon>
        <taxon>Ecdysozoa</taxon>
        <taxon>Arthropoda</taxon>
        <taxon>Chelicerata</taxon>
        <taxon>Arachnida</taxon>
        <taxon>Acari</taxon>
        <taxon>Parasitiformes</taxon>
        <taxon>Ixodida</taxon>
        <taxon>Ixodoidea</taxon>
        <taxon>Ixodidae</taxon>
        <taxon>Ixodinae</taxon>
        <taxon>Ixodes</taxon>
    </lineage>
</organism>
<name>A0AC60P9L5_IXOPE</name>
<evidence type="ECO:0000313" key="2">
    <source>
        <dbReference type="Proteomes" id="UP000805193"/>
    </source>
</evidence>
<keyword evidence="2" id="KW-1185">Reference proteome</keyword>
<comment type="caution">
    <text evidence="1">The sequence shown here is derived from an EMBL/GenBank/DDBJ whole genome shotgun (WGS) entry which is preliminary data.</text>
</comment>
<sequence length="727" mass="82868">MGAAASSRSTAGTMATPKRQGGRPKKEYSPRTKHTLDNLRKSKNRLRRNLLKASQKPDCFNLTRPQVIQGASKFLSKGAQDLLKVQLYLQPMNKFGRRWPDEFKPFALNLYFQSPSAYKYLAKYLSLPSVRSLKNWLSHIAIHPGVAPNIIKTVVDRIHDWPLKDRACILMLGEIVLKENLFYDTKSDMVNGFADSGKERTHDVANSGLVMMLAGISKPWVQPLAFILSKSKASPECLQDLLIEVIQSLSSGGIFVKAVVCDQGASNCTLARRLGVTPDHPFFLVGDTQVYFLFDTPHLLKCTRNNLRKHDLQIYSKLIRWKYIVDFYKNKHPLRLRLAKKLTDKHIYQTPFGNMKVQFAAQVFSDTLSVSLATLLSLNELPPEAQATCDFLEHMKQIFDSLNSSSLECGEQKMRFALSSSSGHINFLREKSSWISKWQFLSPRRPHTVRGWQITINAVLLLWEYLSLNFDFDHLLTRRLNQDPLENLFGMVRQQHGCNETPNSYQFVAGLKHIFLGKMFQLSSRGNCEAGAATLLVELTHLPVSTAASHQPEPLPAIETDELDLPDESYDDLIQENVEYHFAGFLVESFLKKSVCHLCPDLLSAARGVLTSEVQFHALLQARAPGLIFGSFCPPSDSFFQCFRILEQTFLQKINEHIHLPKVAERMVHSLVPHSEEQFCTKECAKQFLNLYVHLRLRWHIRLLNRELLTERALETPAQRKRKKLAP</sequence>
<dbReference type="EMBL" id="JABSTQ010010987">
    <property type="protein sequence ID" value="KAG0416139.1"/>
    <property type="molecule type" value="Genomic_DNA"/>
</dbReference>
<accession>A0AC60P9L5</accession>
<protein>
    <submittedName>
        <fullName evidence="1">Uncharacterized protein</fullName>
    </submittedName>
</protein>
<evidence type="ECO:0000313" key="1">
    <source>
        <dbReference type="EMBL" id="KAG0416139.1"/>
    </source>
</evidence>
<dbReference type="Proteomes" id="UP000805193">
    <property type="component" value="Unassembled WGS sequence"/>
</dbReference>
<reference evidence="1 2" key="1">
    <citation type="journal article" date="2020" name="Cell">
        <title>Large-Scale Comparative Analyses of Tick Genomes Elucidate Their Genetic Diversity and Vector Capacities.</title>
        <authorList>
            <consortium name="Tick Genome and Microbiome Consortium (TIGMIC)"/>
            <person name="Jia N."/>
            <person name="Wang J."/>
            <person name="Shi W."/>
            <person name="Du L."/>
            <person name="Sun Y."/>
            <person name="Zhan W."/>
            <person name="Jiang J.F."/>
            <person name="Wang Q."/>
            <person name="Zhang B."/>
            <person name="Ji P."/>
            <person name="Bell-Sakyi L."/>
            <person name="Cui X.M."/>
            <person name="Yuan T.T."/>
            <person name="Jiang B.G."/>
            <person name="Yang W.F."/>
            <person name="Lam T.T."/>
            <person name="Chang Q.C."/>
            <person name="Ding S.J."/>
            <person name="Wang X.J."/>
            <person name="Zhu J.G."/>
            <person name="Ruan X.D."/>
            <person name="Zhao L."/>
            <person name="Wei J.T."/>
            <person name="Ye R.Z."/>
            <person name="Que T.C."/>
            <person name="Du C.H."/>
            <person name="Zhou Y.H."/>
            <person name="Cheng J.X."/>
            <person name="Dai P.F."/>
            <person name="Guo W.B."/>
            <person name="Han X.H."/>
            <person name="Huang E.J."/>
            <person name="Li L.F."/>
            <person name="Wei W."/>
            <person name="Gao Y.C."/>
            <person name="Liu J.Z."/>
            <person name="Shao H.Z."/>
            <person name="Wang X."/>
            <person name="Wang C.C."/>
            <person name="Yang T.C."/>
            <person name="Huo Q.B."/>
            <person name="Li W."/>
            <person name="Chen H.Y."/>
            <person name="Chen S.E."/>
            <person name="Zhou L.G."/>
            <person name="Ni X.B."/>
            <person name="Tian J.H."/>
            <person name="Sheng Y."/>
            <person name="Liu T."/>
            <person name="Pan Y.S."/>
            <person name="Xia L.Y."/>
            <person name="Li J."/>
            <person name="Zhao F."/>
            <person name="Cao W.C."/>
        </authorList>
    </citation>
    <scope>NUCLEOTIDE SEQUENCE [LARGE SCALE GENOMIC DNA]</scope>
    <source>
        <strain evidence="1">Iper-2018</strain>
    </source>
</reference>
<proteinExistence type="predicted"/>